<sequence>MSRIVRALVPLTAGAMLAAGTAVPAQAAPQAVGDVQLVTGAGWRDLHHTIRYADGNWQRWGSFASYNDENQQLASVVINGVEHVVSYGTYVHMPPQSTYDHVMRDAAGNWSEGTLPTGMDGSAEAVANLNGHLALVRKVGDGLKLSVQQDDNTWSAVETVPTTDGIGSFSVTANGDVLRVVVSTSDGTRIGDYERAANGTWAQPSWVPFNGGTATQVAVAQVGTDLQVAAVAHNGDRSEVWHGIRHANGSWDQFGYVEGAAGDIPAVKQIAVTNSRGTLQLVASTTDGGLFHTIRFANRTWQRFGDVKAAAGPTSVGEISLAGE</sequence>
<keyword evidence="3" id="KW-1185">Reference proteome</keyword>
<dbReference type="AlphaFoldDB" id="A0A7W9KFF7"/>
<protein>
    <recommendedName>
        <fullName evidence="4">Fucose-binding lectin</fullName>
    </recommendedName>
</protein>
<dbReference type="SUPFAM" id="SSF89372">
    <property type="entry name" value="Fucose-specific lectin"/>
    <property type="match status" value="1"/>
</dbReference>
<feature type="chain" id="PRO_5030618953" description="Fucose-binding lectin" evidence="1">
    <location>
        <begin position="28"/>
        <end position="324"/>
    </location>
</feature>
<keyword evidence="1" id="KW-0732">Signal</keyword>
<evidence type="ECO:0000313" key="3">
    <source>
        <dbReference type="Proteomes" id="UP000585638"/>
    </source>
</evidence>
<dbReference type="Proteomes" id="UP000585638">
    <property type="component" value="Unassembled WGS sequence"/>
</dbReference>
<organism evidence="2 3">
    <name type="scientific">Kutzneria kofuensis</name>
    <dbReference type="NCBI Taxonomy" id="103725"/>
    <lineage>
        <taxon>Bacteria</taxon>
        <taxon>Bacillati</taxon>
        <taxon>Actinomycetota</taxon>
        <taxon>Actinomycetes</taxon>
        <taxon>Pseudonocardiales</taxon>
        <taxon>Pseudonocardiaceae</taxon>
        <taxon>Kutzneria</taxon>
    </lineage>
</organism>
<gene>
    <name evidence="2" type="ORF">BJ998_002827</name>
</gene>
<proteinExistence type="predicted"/>
<accession>A0A7W9KFF7</accession>
<comment type="caution">
    <text evidence="2">The sequence shown here is derived from an EMBL/GenBank/DDBJ whole genome shotgun (WGS) entry which is preliminary data.</text>
</comment>
<evidence type="ECO:0008006" key="4">
    <source>
        <dbReference type="Google" id="ProtNLM"/>
    </source>
</evidence>
<name>A0A7W9KFF7_9PSEU</name>
<dbReference type="EMBL" id="JACHIR010000001">
    <property type="protein sequence ID" value="MBB5891631.1"/>
    <property type="molecule type" value="Genomic_DNA"/>
</dbReference>
<feature type="signal peptide" evidence="1">
    <location>
        <begin position="1"/>
        <end position="27"/>
    </location>
</feature>
<dbReference type="RefSeq" id="WP_184861873.1">
    <property type="nucleotide sequence ID" value="NZ_BAAAWY010000095.1"/>
</dbReference>
<evidence type="ECO:0000313" key="2">
    <source>
        <dbReference type="EMBL" id="MBB5891631.1"/>
    </source>
</evidence>
<reference evidence="2 3" key="1">
    <citation type="submission" date="2020-08" db="EMBL/GenBank/DDBJ databases">
        <title>Sequencing the genomes of 1000 actinobacteria strains.</title>
        <authorList>
            <person name="Klenk H.-P."/>
        </authorList>
    </citation>
    <scope>NUCLEOTIDE SEQUENCE [LARGE SCALE GENOMIC DNA]</scope>
    <source>
        <strain evidence="2 3">DSM 43851</strain>
    </source>
</reference>
<evidence type="ECO:0000256" key="1">
    <source>
        <dbReference type="SAM" id="SignalP"/>
    </source>
</evidence>